<proteinExistence type="predicted"/>
<evidence type="ECO:0000256" key="2">
    <source>
        <dbReference type="SAM" id="Phobius"/>
    </source>
</evidence>
<gene>
    <name evidence="3" type="ORF">BDQ12DRAFT_717243</name>
</gene>
<reference evidence="3 4" key="1">
    <citation type="journal article" date="2019" name="Nat. Ecol. Evol.">
        <title>Megaphylogeny resolves global patterns of mushroom evolution.</title>
        <authorList>
            <person name="Varga T."/>
            <person name="Krizsan K."/>
            <person name="Foldi C."/>
            <person name="Dima B."/>
            <person name="Sanchez-Garcia M."/>
            <person name="Sanchez-Ramirez S."/>
            <person name="Szollosi G.J."/>
            <person name="Szarkandi J.G."/>
            <person name="Papp V."/>
            <person name="Albert L."/>
            <person name="Andreopoulos W."/>
            <person name="Angelini C."/>
            <person name="Antonin V."/>
            <person name="Barry K.W."/>
            <person name="Bougher N.L."/>
            <person name="Buchanan P."/>
            <person name="Buyck B."/>
            <person name="Bense V."/>
            <person name="Catcheside P."/>
            <person name="Chovatia M."/>
            <person name="Cooper J."/>
            <person name="Damon W."/>
            <person name="Desjardin D."/>
            <person name="Finy P."/>
            <person name="Geml J."/>
            <person name="Haridas S."/>
            <person name="Hughes K."/>
            <person name="Justo A."/>
            <person name="Karasinski D."/>
            <person name="Kautmanova I."/>
            <person name="Kiss B."/>
            <person name="Kocsube S."/>
            <person name="Kotiranta H."/>
            <person name="LaButti K.M."/>
            <person name="Lechner B.E."/>
            <person name="Liimatainen K."/>
            <person name="Lipzen A."/>
            <person name="Lukacs Z."/>
            <person name="Mihaltcheva S."/>
            <person name="Morgado L.N."/>
            <person name="Niskanen T."/>
            <person name="Noordeloos M.E."/>
            <person name="Ohm R.A."/>
            <person name="Ortiz-Santana B."/>
            <person name="Ovrebo C."/>
            <person name="Racz N."/>
            <person name="Riley R."/>
            <person name="Savchenko A."/>
            <person name="Shiryaev A."/>
            <person name="Soop K."/>
            <person name="Spirin V."/>
            <person name="Szebenyi C."/>
            <person name="Tomsovsky M."/>
            <person name="Tulloss R.E."/>
            <person name="Uehling J."/>
            <person name="Grigoriev I.V."/>
            <person name="Vagvolgyi C."/>
            <person name="Papp T."/>
            <person name="Martin F.M."/>
            <person name="Miettinen O."/>
            <person name="Hibbett D.S."/>
            <person name="Nagy L.G."/>
        </authorList>
    </citation>
    <scope>NUCLEOTIDE SEQUENCE [LARGE SCALE GENOMIC DNA]</scope>
    <source>
        <strain evidence="3 4">CBS 166.37</strain>
    </source>
</reference>
<feature type="transmembrane region" description="Helical" evidence="2">
    <location>
        <begin position="94"/>
        <end position="116"/>
    </location>
</feature>
<feature type="transmembrane region" description="Helical" evidence="2">
    <location>
        <begin position="198"/>
        <end position="218"/>
    </location>
</feature>
<dbReference type="STRING" id="68775.A0A5C3MHB7"/>
<evidence type="ECO:0000313" key="4">
    <source>
        <dbReference type="Proteomes" id="UP000308652"/>
    </source>
</evidence>
<evidence type="ECO:0000313" key="3">
    <source>
        <dbReference type="EMBL" id="TFK44053.1"/>
    </source>
</evidence>
<protein>
    <submittedName>
        <fullName evidence="3">Uncharacterized protein</fullName>
    </submittedName>
</protein>
<name>A0A5C3MHB7_9AGAR</name>
<feature type="transmembrane region" description="Helical" evidence="2">
    <location>
        <begin position="593"/>
        <end position="613"/>
    </location>
</feature>
<dbReference type="EMBL" id="ML213590">
    <property type="protein sequence ID" value="TFK44053.1"/>
    <property type="molecule type" value="Genomic_DNA"/>
</dbReference>
<feature type="compositionally biased region" description="Polar residues" evidence="1">
    <location>
        <begin position="30"/>
        <end position="48"/>
    </location>
</feature>
<feature type="region of interest" description="Disordered" evidence="1">
    <location>
        <begin position="1"/>
        <end position="48"/>
    </location>
</feature>
<dbReference type="AlphaFoldDB" id="A0A5C3MHB7"/>
<dbReference type="OrthoDB" id="3351168at2759"/>
<feature type="transmembrane region" description="Helical" evidence="2">
    <location>
        <begin position="139"/>
        <end position="161"/>
    </location>
</feature>
<feature type="region of interest" description="Disordered" evidence="1">
    <location>
        <begin position="623"/>
        <end position="652"/>
    </location>
</feature>
<accession>A0A5C3MHB7</accession>
<organism evidence="3 4">
    <name type="scientific">Crucibulum laeve</name>
    <dbReference type="NCBI Taxonomy" id="68775"/>
    <lineage>
        <taxon>Eukaryota</taxon>
        <taxon>Fungi</taxon>
        <taxon>Dikarya</taxon>
        <taxon>Basidiomycota</taxon>
        <taxon>Agaricomycotina</taxon>
        <taxon>Agaricomycetes</taxon>
        <taxon>Agaricomycetidae</taxon>
        <taxon>Agaricales</taxon>
        <taxon>Agaricineae</taxon>
        <taxon>Nidulariaceae</taxon>
        <taxon>Crucibulum</taxon>
    </lineage>
</organism>
<keyword evidence="2" id="KW-1133">Transmembrane helix</keyword>
<keyword evidence="2" id="KW-0812">Transmembrane</keyword>
<feature type="compositionally biased region" description="Basic and acidic residues" evidence="1">
    <location>
        <begin position="625"/>
        <end position="645"/>
    </location>
</feature>
<dbReference type="Proteomes" id="UP000308652">
    <property type="component" value="Unassembled WGS sequence"/>
</dbReference>
<feature type="transmembrane region" description="Helical" evidence="2">
    <location>
        <begin position="167"/>
        <end position="186"/>
    </location>
</feature>
<evidence type="ECO:0000256" key="1">
    <source>
        <dbReference type="SAM" id="MobiDB-lite"/>
    </source>
</evidence>
<keyword evidence="4" id="KW-1185">Reference proteome</keyword>
<keyword evidence="2" id="KW-0472">Membrane</keyword>
<sequence>MSVVSISVKVPQSSQSPLLGNEPHRDYIPSPTTGQHRAPQASGSNTYTAHVRYEPVDNRYEREDPPLLYPPATGLPRRFKHSRIGNPHIDMRGVWIIFGQLGHLILAWGFFLAIAARDQPTPITLNSSIVQTIMENPKWLNILVTLVATCLSASTTMLFSLAVRYGVYLYLFHSVSLFVLRVCIQISNHSLLFYRDHLKWTFIALFSVATIGSLTAGWSSLLMPVPVLIETEIHGQDVDLLGEAFNRGFAAFSGNQTELPEIDALFRQPVESSGLAATIAYIGTQSIFSFDDQVYNGSTGGILPAFLKPTNGVGLNRTANVFGNNIPLGLKSNYSMTQQGFTADVNCRYRTNLVAGQRSPPLTIFHNSVVIDDPAATATNMTLKQVLNSWRWMTICDGEEVWANSTVTLSNNTVASLACRPPTSSNDGIYDFAVQSQGIYGPFIGDVVCSIFPKVTKLKVDYGGSVINSSAIASSNSSAHPVTMGNYAVGIVVRRFLDGQNLNGNSVGDALMSLILNLDQKVFWDTEDVSLKLLEAYIRGIMEYSATLLRTIAMVTAYRSDELRPFVMNMTMNTTGVYRTETIGYNHRRGVEMLILLPVTLITLASIAIVVIASRSSMDAGRGISRLDKEGGETGKRPIHNHETSHNSGKGAHLDIGDPFHLMTICADGKMGSVFRGGIDESELIETHTTRVKLATMVTDRRTFSLQPLHPIPA</sequence>